<organism evidence="15 16">
    <name type="scientific">Steinernema hermaphroditum</name>
    <dbReference type="NCBI Taxonomy" id="289476"/>
    <lineage>
        <taxon>Eukaryota</taxon>
        <taxon>Metazoa</taxon>
        <taxon>Ecdysozoa</taxon>
        <taxon>Nematoda</taxon>
        <taxon>Chromadorea</taxon>
        <taxon>Rhabditida</taxon>
        <taxon>Tylenchina</taxon>
        <taxon>Panagrolaimomorpha</taxon>
        <taxon>Strongyloidoidea</taxon>
        <taxon>Steinernematidae</taxon>
        <taxon>Steinernema</taxon>
    </lineage>
</organism>
<dbReference type="Pfam" id="PF17039">
    <property type="entry name" value="Glyco_tran_10_N"/>
    <property type="match status" value="1"/>
</dbReference>
<keyword evidence="8 12" id="KW-1133">Transmembrane helix</keyword>
<keyword evidence="6 12" id="KW-0812">Transmembrane</keyword>
<dbReference type="SUPFAM" id="SSF53756">
    <property type="entry name" value="UDP-Glycosyltransferase/glycogen phosphorylase"/>
    <property type="match status" value="1"/>
</dbReference>
<dbReference type="PANTHER" id="PTHR48438:SF1">
    <property type="entry name" value="ALPHA-(1,3)-FUCOSYLTRANSFERASE C-RELATED"/>
    <property type="match status" value="1"/>
</dbReference>
<evidence type="ECO:0000256" key="12">
    <source>
        <dbReference type="RuleBase" id="RU003832"/>
    </source>
</evidence>
<keyword evidence="11" id="KW-0325">Glycoprotein</keyword>
<evidence type="ECO:0000256" key="6">
    <source>
        <dbReference type="ARBA" id="ARBA00022692"/>
    </source>
</evidence>
<evidence type="ECO:0000256" key="1">
    <source>
        <dbReference type="ARBA" id="ARBA00004447"/>
    </source>
</evidence>
<dbReference type="InterPro" id="IPR055270">
    <property type="entry name" value="Glyco_tran_10_C"/>
</dbReference>
<evidence type="ECO:0000256" key="8">
    <source>
        <dbReference type="ARBA" id="ARBA00022989"/>
    </source>
</evidence>
<dbReference type="GO" id="GO:0032580">
    <property type="term" value="C:Golgi cisterna membrane"/>
    <property type="evidence" value="ECO:0007669"/>
    <property type="project" value="UniProtKB-SubCell"/>
</dbReference>
<dbReference type="Gene3D" id="3.40.50.11660">
    <property type="entry name" value="Glycosyl transferase family 10, C-terminal domain"/>
    <property type="match status" value="1"/>
</dbReference>
<dbReference type="InterPro" id="IPR001503">
    <property type="entry name" value="Glyco_trans_10"/>
</dbReference>
<comment type="pathway">
    <text evidence="2">Protein modification; protein glycosylation.</text>
</comment>
<evidence type="ECO:0000259" key="14">
    <source>
        <dbReference type="Pfam" id="PF17039"/>
    </source>
</evidence>
<protein>
    <recommendedName>
        <fullName evidence="12">Fucosyltransferase</fullName>
        <ecNumber evidence="12">2.4.1.-</ecNumber>
    </recommendedName>
</protein>
<accession>A0AA39HFP2</accession>
<evidence type="ECO:0000256" key="9">
    <source>
        <dbReference type="ARBA" id="ARBA00023034"/>
    </source>
</evidence>
<dbReference type="InterPro" id="IPR038577">
    <property type="entry name" value="GT10-like_C_sf"/>
</dbReference>
<dbReference type="AlphaFoldDB" id="A0AA39HFP2"/>
<evidence type="ECO:0000313" key="16">
    <source>
        <dbReference type="Proteomes" id="UP001175271"/>
    </source>
</evidence>
<dbReference type="PANTHER" id="PTHR48438">
    <property type="entry name" value="ALPHA-(1,3)-FUCOSYLTRANSFERASE C-RELATED"/>
    <property type="match status" value="1"/>
</dbReference>
<dbReference type="InterPro" id="IPR031481">
    <property type="entry name" value="Glyco_tran_10_N"/>
</dbReference>
<evidence type="ECO:0000256" key="7">
    <source>
        <dbReference type="ARBA" id="ARBA00022968"/>
    </source>
</evidence>
<evidence type="ECO:0000313" key="15">
    <source>
        <dbReference type="EMBL" id="KAK0405006.1"/>
    </source>
</evidence>
<evidence type="ECO:0000256" key="2">
    <source>
        <dbReference type="ARBA" id="ARBA00004922"/>
    </source>
</evidence>
<reference evidence="15" key="1">
    <citation type="submission" date="2023-06" db="EMBL/GenBank/DDBJ databases">
        <title>Genomic analysis of the entomopathogenic nematode Steinernema hermaphroditum.</title>
        <authorList>
            <person name="Schwarz E.M."/>
            <person name="Heppert J.K."/>
            <person name="Baniya A."/>
            <person name="Schwartz H.T."/>
            <person name="Tan C.-H."/>
            <person name="Antoshechkin I."/>
            <person name="Sternberg P.W."/>
            <person name="Goodrich-Blair H."/>
            <person name="Dillman A.R."/>
        </authorList>
    </citation>
    <scope>NUCLEOTIDE SEQUENCE</scope>
    <source>
        <strain evidence="15">PS9179</strain>
        <tissue evidence="15">Whole animal</tissue>
    </source>
</reference>
<evidence type="ECO:0000256" key="3">
    <source>
        <dbReference type="ARBA" id="ARBA00008919"/>
    </source>
</evidence>
<dbReference type="EMBL" id="JAUCMV010000004">
    <property type="protein sequence ID" value="KAK0405006.1"/>
    <property type="molecule type" value="Genomic_DNA"/>
</dbReference>
<gene>
    <name evidence="15" type="ORF">QR680_017755</name>
</gene>
<dbReference type="Pfam" id="PF00852">
    <property type="entry name" value="Glyco_transf_10"/>
    <property type="match status" value="1"/>
</dbReference>
<feature type="domain" description="Fucosyltransferase C-terminal" evidence="13">
    <location>
        <begin position="180"/>
        <end position="346"/>
    </location>
</feature>
<comment type="caution">
    <text evidence="15">The sequence shown here is derived from an EMBL/GenBank/DDBJ whole genome shotgun (WGS) entry which is preliminary data.</text>
</comment>
<dbReference type="Proteomes" id="UP001175271">
    <property type="component" value="Unassembled WGS sequence"/>
</dbReference>
<feature type="transmembrane region" description="Helical" evidence="12">
    <location>
        <begin position="372"/>
        <end position="390"/>
    </location>
</feature>
<evidence type="ECO:0000256" key="10">
    <source>
        <dbReference type="ARBA" id="ARBA00023136"/>
    </source>
</evidence>
<comment type="similarity">
    <text evidence="3 12">Belongs to the glycosyltransferase 10 family.</text>
</comment>
<keyword evidence="5 12" id="KW-0808">Transferase</keyword>
<dbReference type="GO" id="GO:0008417">
    <property type="term" value="F:fucosyltransferase activity"/>
    <property type="evidence" value="ECO:0007669"/>
    <property type="project" value="InterPro"/>
</dbReference>
<feature type="domain" description="Fucosyltransferase N-terminal" evidence="14">
    <location>
        <begin position="54"/>
        <end position="159"/>
    </location>
</feature>
<proteinExistence type="inferred from homology"/>
<keyword evidence="7" id="KW-0735">Signal-anchor</keyword>
<keyword evidence="4 12" id="KW-0328">Glycosyltransferase</keyword>
<keyword evidence="9 12" id="KW-0333">Golgi apparatus</keyword>
<evidence type="ECO:0000259" key="13">
    <source>
        <dbReference type="Pfam" id="PF00852"/>
    </source>
</evidence>
<keyword evidence="10 12" id="KW-0472">Membrane</keyword>
<dbReference type="FunFam" id="3.40.50.11660:FF:000002">
    <property type="entry name" value="Alpha-(1,3)-fucosyltransferase"/>
    <property type="match status" value="1"/>
</dbReference>
<evidence type="ECO:0000256" key="4">
    <source>
        <dbReference type="ARBA" id="ARBA00022676"/>
    </source>
</evidence>
<keyword evidence="16" id="KW-1185">Reference proteome</keyword>
<comment type="subcellular location">
    <subcellularLocation>
        <location evidence="1 12">Golgi apparatus</location>
        <location evidence="1 12">Golgi stack membrane</location>
        <topology evidence="1 12">Single-pass type II membrane protein</topology>
    </subcellularLocation>
</comment>
<dbReference type="EC" id="2.4.1.-" evidence="12"/>
<evidence type="ECO:0000256" key="5">
    <source>
        <dbReference type="ARBA" id="ARBA00022679"/>
    </source>
</evidence>
<sequence>MRCLAIGASFSKECRVLFVAVFAVVVLLLLVLQGLAGRMATDDHELSSYAHDYPIVLTWTKFFGSDFAQILSNKSADCPRKCIYSSDERWLNESSVIVFHVRNLHEVDLPRTTSRQLKVFYSLEAPPNTDRSVLRRVPSNYFNATATYRADSDFRIPYGGFVARNVSEKAMEGEIREIIKRKSKIVYQMASNCDTWSNREALTAELQNYLNLTSYGSCFGRSCDSRCAQEALESHYFYLAFENSVCPDYVTEKFFRLDQGIVPVVLSRKVMEHVAPSDSFIAVDDFDSPRDLAEYLIFVASHPDVYAKYFEWRRSFEVAKADYGSCQLCEAAYSNRTSTVEDISRWWFDGKCFANYAALGLPSRFSTFARDFGVVFILVVVFVILFITDLH</sequence>
<evidence type="ECO:0000256" key="11">
    <source>
        <dbReference type="ARBA" id="ARBA00023180"/>
    </source>
</evidence>
<name>A0AA39HFP2_9BILA</name>